<evidence type="ECO:0000313" key="1">
    <source>
        <dbReference type="EMBL" id="AWB68442.1"/>
    </source>
</evidence>
<dbReference type="KEGG" id="cate:C2869_19415"/>
<keyword evidence="2" id="KW-1185">Reference proteome</keyword>
<accession>A0A2S0VW95</accession>
<dbReference type="EMBL" id="CP026604">
    <property type="protein sequence ID" value="AWB68442.1"/>
    <property type="molecule type" value="Genomic_DNA"/>
</dbReference>
<proteinExistence type="predicted"/>
<protein>
    <submittedName>
        <fullName evidence="1">Uncharacterized protein</fullName>
    </submittedName>
</protein>
<dbReference type="Proteomes" id="UP000244441">
    <property type="component" value="Chromosome"/>
</dbReference>
<reference evidence="1 2" key="1">
    <citation type="submission" date="2018-01" db="EMBL/GenBank/DDBJ databases">
        <title>Genome sequence of a Cantenovulum-like bacteria.</title>
        <authorList>
            <person name="Tan W.R."/>
            <person name="Lau N.-S."/>
            <person name="Go F."/>
            <person name="Amirul A.-A.A."/>
        </authorList>
    </citation>
    <scope>NUCLEOTIDE SEQUENCE [LARGE SCALE GENOMIC DNA]</scope>
    <source>
        <strain evidence="1 2">CCB-QB4</strain>
    </source>
</reference>
<dbReference type="RefSeq" id="WP_108604501.1">
    <property type="nucleotide sequence ID" value="NZ_CP026604.1"/>
</dbReference>
<gene>
    <name evidence="1" type="ORF">C2869_19415</name>
</gene>
<dbReference type="AlphaFoldDB" id="A0A2S0VW95"/>
<sequence>MEFILDKEDPKLITKNGSFNGEYYEDRKYSYLFEYKIADGGKELEIDELKGLKVIDGLFFCDIIPNVIGKHPGYIRLDSTREKLPYEFQIWFENKYWEDITIFSKVIEYLIEDKSFLASLDNLSTEPTCSFKDDTGPSLFF</sequence>
<organism evidence="1 2">
    <name type="scientific">Saccharobesus litoralis</name>
    <dbReference type="NCBI Taxonomy" id="2172099"/>
    <lineage>
        <taxon>Bacteria</taxon>
        <taxon>Pseudomonadati</taxon>
        <taxon>Pseudomonadota</taxon>
        <taxon>Gammaproteobacteria</taxon>
        <taxon>Alteromonadales</taxon>
        <taxon>Alteromonadaceae</taxon>
        <taxon>Saccharobesus</taxon>
    </lineage>
</organism>
<evidence type="ECO:0000313" key="2">
    <source>
        <dbReference type="Proteomes" id="UP000244441"/>
    </source>
</evidence>
<dbReference type="OrthoDB" id="9802507at2"/>
<name>A0A2S0VW95_9ALTE</name>